<name>C0N6P8_9GAMM</name>
<dbReference type="SUPFAM" id="SSF55298">
    <property type="entry name" value="YjgF-like"/>
    <property type="match status" value="1"/>
</dbReference>
<evidence type="ECO:0000313" key="2">
    <source>
        <dbReference type="EMBL" id="EEF79602.1"/>
    </source>
</evidence>
<dbReference type="PANTHER" id="PTHR11803">
    <property type="entry name" value="2-IMINOBUTANOATE/2-IMINOPROPANOATE DEAMINASE RIDA"/>
    <property type="match status" value="1"/>
</dbReference>
<dbReference type="InterPro" id="IPR035959">
    <property type="entry name" value="RutC-like_sf"/>
</dbReference>
<dbReference type="CDD" id="cd00448">
    <property type="entry name" value="YjgF_YER057c_UK114_family"/>
    <property type="match status" value="1"/>
</dbReference>
<accession>C0N6P8</accession>
<evidence type="ECO:0000313" key="3">
    <source>
        <dbReference type="Proteomes" id="UP000004679"/>
    </source>
</evidence>
<dbReference type="FunFam" id="3.30.1330.40:FF:000001">
    <property type="entry name" value="L-PSP family endoribonuclease"/>
    <property type="match status" value="1"/>
</dbReference>
<dbReference type="InterPro" id="IPR006056">
    <property type="entry name" value="RidA"/>
</dbReference>
<dbReference type="GO" id="GO:0005829">
    <property type="term" value="C:cytosol"/>
    <property type="evidence" value="ECO:0007669"/>
    <property type="project" value="TreeGrafter"/>
</dbReference>
<dbReference type="HOGENOM" id="CLU_100715_7_1_6"/>
<dbReference type="PROSITE" id="PS01094">
    <property type="entry name" value="UPF0076"/>
    <property type="match status" value="1"/>
</dbReference>
<keyword evidence="3" id="KW-1185">Reference proteome</keyword>
<gene>
    <name evidence="2" type="ORF">MDMS009_2189</name>
</gene>
<proteinExistence type="inferred from homology"/>
<evidence type="ECO:0000256" key="1">
    <source>
        <dbReference type="ARBA" id="ARBA00010552"/>
    </source>
</evidence>
<organism evidence="2 3">
    <name type="scientific">Methylophaga thiooxydans DMS010</name>
    <dbReference type="NCBI Taxonomy" id="637616"/>
    <lineage>
        <taxon>Bacteria</taxon>
        <taxon>Pseudomonadati</taxon>
        <taxon>Pseudomonadota</taxon>
        <taxon>Gammaproteobacteria</taxon>
        <taxon>Thiotrichales</taxon>
        <taxon>Piscirickettsiaceae</taxon>
        <taxon>Methylophaga</taxon>
    </lineage>
</organism>
<dbReference type="InterPro" id="IPR006175">
    <property type="entry name" value="YjgF/YER057c/UK114"/>
</dbReference>
<dbReference type="InterPro" id="IPR019897">
    <property type="entry name" value="RidA_CS"/>
</dbReference>
<comment type="similarity">
    <text evidence="1">Belongs to the RutC family.</text>
</comment>
<dbReference type="GO" id="GO:0019239">
    <property type="term" value="F:deaminase activity"/>
    <property type="evidence" value="ECO:0007669"/>
    <property type="project" value="TreeGrafter"/>
</dbReference>
<dbReference type="Proteomes" id="UP000004679">
    <property type="component" value="Unassembled WGS sequence"/>
</dbReference>
<sequence>MKELHVLINDNAACGFLMENSMTREIIHTADAPEAIGPYSQAVKVGDVVYMSGQIPLVPETMTVLEGDFSAQVRRVFDNLAAVAKASGGSLQDIVKLNIFLTDLSHFGTVNDIMMEYFEQPYPARAAIGVASLPKDVPVEMDAVLHLGA</sequence>
<dbReference type="PANTHER" id="PTHR11803:SF39">
    <property type="entry name" value="2-IMINOBUTANOATE_2-IMINOPROPANOATE DEAMINASE"/>
    <property type="match status" value="1"/>
</dbReference>
<dbReference type="NCBIfam" id="TIGR00004">
    <property type="entry name" value="Rid family detoxifying hydrolase"/>
    <property type="match status" value="1"/>
</dbReference>
<protein>
    <submittedName>
        <fullName evidence="2">Endoribonuclease L-PSP, putative</fullName>
    </submittedName>
</protein>
<reference evidence="2 3" key="1">
    <citation type="journal article" date="2011" name="J. Bacteriol.">
        <title>Draft genome sequence of the chemolithoheterotrophic, halophilic methylotroph Methylophaga thiooxydans DMS010.</title>
        <authorList>
            <person name="Boden R."/>
            <person name="Ferriera S."/>
            <person name="Johnson J."/>
            <person name="Kelly D.P."/>
            <person name="Murrell J.C."/>
            <person name="Schafer H."/>
        </authorList>
    </citation>
    <scope>NUCLEOTIDE SEQUENCE [LARGE SCALE GENOMIC DNA]</scope>
    <source>
        <strain evidence="2 3">DMS010</strain>
    </source>
</reference>
<dbReference type="Gene3D" id="3.30.1330.40">
    <property type="entry name" value="RutC-like"/>
    <property type="match status" value="1"/>
</dbReference>
<dbReference type="Pfam" id="PF01042">
    <property type="entry name" value="Ribonuc_L-PSP"/>
    <property type="match status" value="1"/>
</dbReference>
<dbReference type="EMBL" id="GG657899">
    <property type="protein sequence ID" value="EEF79602.1"/>
    <property type="molecule type" value="Genomic_DNA"/>
</dbReference>
<dbReference type="AlphaFoldDB" id="C0N6P8"/>